<feature type="active site" description="Tele-phosphohistidine intermediate" evidence="2">
    <location>
        <position position="11"/>
    </location>
</feature>
<evidence type="ECO:0000256" key="1">
    <source>
        <dbReference type="ARBA" id="ARBA00022801"/>
    </source>
</evidence>
<dbReference type="InterPro" id="IPR051695">
    <property type="entry name" value="Phosphoglycerate_Mutase"/>
</dbReference>
<dbReference type="EMBL" id="CP070608">
    <property type="protein sequence ID" value="QSE96839.1"/>
    <property type="molecule type" value="Genomic_DNA"/>
</dbReference>
<dbReference type="GO" id="GO:0045820">
    <property type="term" value="P:negative regulation of glycolytic process"/>
    <property type="evidence" value="ECO:0007669"/>
    <property type="project" value="TreeGrafter"/>
</dbReference>
<dbReference type="GO" id="GO:0005829">
    <property type="term" value="C:cytosol"/>
    <property type="evidence" value="ECO:0007669"/>
    <property type="project" value="TreeGrafter"/>
</dbReference>
<evidence type="ECO:0000313" key="5">
    <source>
        <dbReference type="Proteomes" id="UP000662783"/>
    </source>
</evidence>
<gene>
    <name evidence="4" type="ORF">JR347_14730</name>
</gene>
<evidence type="ECO:0000256" key="2">
    <source>
        <dbReference type="PIRSR" id="PIRSR613078-1"/>
    </source>
</evidence>
<dbReference type="AlphaFoldDB" id="A0A974WEF3"/>
<dbReference type="Pfam" id="PF00300">
    <property type="entry name" value="His_Phos_1"/>
    <property type="match status" value="1"/>
</dbReference>
<keyword evidence="5" id="KW-1185">Reference proteome</keyword>
<dbReference type="InterPro" id="IPR029033">
    <property type="entry name" value="His_PPase_superfam"/>
</dbReference>
<dbReference type="PIRSF" id="PIRSF000709">
    <property type="entry name" value="6PFK_2-Ptase"/>
    <property type="match status" value="1"/>
</dbReference>
<keyword evidence="1" id="KW-0378">Hydrolase</keyword>
<dbReference type="GO" id="GO:0004331">
    <property type="term" value="F:fructose-2,6-bisphosphate 2-phosphatase activity"/>
    <property type="evidence" value="ECO:0007669"/>
    <property type="project" value="TreeGrafter"/>
</dbReference>
<dbReference type="Gene3D" id="3.40.50.1240">
    <property type="entry name" value="Phosphoglycerate mutase-like"/>
    <property type="match status" value="1"/>
</dbReference>
<dbReference type="InterPro" id="IPR013078">
    <property type="entry name" value="His_Pase_superF_clade-1"/>
</dbReference>
<name>A0A974WEF3_9BACT</name>
<dbReference type="GO" id="GO:0043456">
    <property type="term" value="P:regulation of pentose-phosphate shunt"/>
    <property type="evidence" value="ECO:0007669"/>
    <property type="project" value="TreeGrafter"/>
</dbReference>
<dbReference type="InterPro" id="IPR001345">
    <property type="entry name" value="PG/BPGM_mutase_AS"/>
</dbReference>
<dbReference type="PANTHER" id="PTHR46517">
    <property type="entry name" value="FRUCTOSE-2,6-BISPHOSPHATASE TIGAR"/>
    <property type="match status" value="1"/>
</dbReference>
<proteinExistence type="predicted"/>
<dbReference type="CDD" id="cd07067">
    <property type="entry name" value="HP_PGM_like"/>
    <property type="match status" value="1"/>
</dbReference>
<dbReference type="Proteomes" id="UP000662783">
    <property type="component" value="Chromosome"/>
</dbReference>
<dbReference type="KEGG" id="fuv:JR347_14730"/>
<sequence>MKSKKIYLVRHGQTDFNLKGIVQGSGVDSSLNDKGRLQADQFYRAYKHINFDKIYTSSLKRSVESVQNFIDDGIPYEQLSGLNEINWGTREGTKVTPEEDAYYHSVIKAWQEGDVTLPIEGGECPEDVFKRQTEALQIIESDNSETILVCMHGRAMRILLCQMLNYPLHCMDTFGHSNLCLYVLNYSGSLYSVEVFNNTNHLK</sequence>
<dbReference type="SMART" id="SM00855">
    <property type="entry name" value="PGAM"/>
    <property type="match status" value="1"/>
</dbReference>
<feature type="binding site" evidence="3">
    <location>
        <position position="61"/>
    </location>
    <ligand>
        <name>substrate</name>
    </ligand>
</feature>
<dbReference type="SUPFAM" id="SSF53254">
    <property type="entry name" value="Phosphoglycerate mutase-like"/>
    <property type="match status" value="1"/>
</dbReference>
<organism evidence="4 5">
    <name type="scientific">Fulvivirga lutea</name>
    <dbReference type="NCBI Taxonomy" id="2810512"/>
    <lineage>
        <taxon>Bacteria</taxon>
        <taxon>Pseudomonadati</taxon>
        <taxon>Bacteroidota</taxon>
        <taxon>Cytophagia</taxon>
        <taxon>Cytophagales</taxon>
        <taxon>Fulvivirgaceae</taxon>
        <taxon>Fulvivirga</taxon>
    </lineage>
</organism>
<evidence type="ECO:0000256" key="3">
    <source>
        <dbReference type="PIRSR" id="PIRSR613078-2"/>
    </source>
</evidence>
<protein>
    <submittedName>
        <fullName evidence="4">Histidine phosphatase family protein</fullName>
    </submittedName>
</protein>
<dbReference type="RefSeq" id="WP_205721353.1">
    <property type="nucleotide sequence ID" value="NZ_CP070608.1"/>
</dbReference>
<feature type="active site" description="Proton donor/acceptor" evidence="2">
    <location>
        <position position="84"/>
    </location>
</feature>
<reference evidence="4" key="1">
    <citation type="submission" date="2021-02" db="EMBL/GenBank/DDBJ databases">
        <title>Fulvivirga sp. S481 isolated from sea water.</title>
        <authorList>
            <person name="Bae S.S."/>
            <person name="Baek K."/>
        </authorList>
    </citation>
    <scope>NUCLEOTIDE SEQUENCE</scope>
    <source>
        <strain evidence="4">S481</strain>
    </source>
</reference>
<evidence type="ECO:0000313" key="4">
    <source>
        <dbReference type="EMBL" id="QSE96839.1"/>
    </source>
</evidence>
<feature type="binding site" evidence="3">
    <location>
        <begin position="10"/>
        <end position="17"/>
    </location>
    <ligand>
        <name>substrate</name>
    </ligand>
</feature>
<dbReference type="PANTHER" id="PTHR46517:SF1">
    <property type="entry name" value="FRUCTOSE-2,6-BISPHOSPHATASE TIGAR"/>
    <property type="match status" value="1"/>
</dbReference>
<dbReference type="PROSITE" id="PS00175">
    <property type="entry name" value="PG_MUTASE"/>
    <property type="match status" value="1"/>
</dbReference>
<accession>A0A974WEF3</accession>